<evidence type="ECO:0000313" key="14">
    <source>
        <dbReference type="Proteomes" id="UP000007264"/>
    </source>
</evidence>
<feature type="region of interest" description="Disordered" evidence="10">
    <location>
        <begin position="508"/>
        <end position="542"/>
    </location>
</feature>
<gene>
    <name evidence="13" type="ORF">COCSUDRAFT_53762</name>
</gene>
<name>I0YV95_COCSC</name>
<evidence type="ECO:0000256" key="2">
    <source>
        <dbReference type="ARBA" id="ARBA00010992"/>
    </source>
</evidence>
<dbReference type="RefSeq" id="XP_005646858.1">
    <property type="nucleotide sequence ID" value="XM_005646801.1"/>
</dbReference>
<keyword evidence="3 9" id="KW-0813">Transport</keyword>
<dbReference type="PROSITE" id="PS00216">
    <property type="entry name" value="SUGAR_TRANSPORT_1"/>
    <property type="match status" value="1"/>
</dbReference>
<dbReference type="PRINTS" id="PR00171">
    <property type="entry name" value="SUGRTRNSPORT"/>
</dbReference>
<evidence type="ECO:0000256" key="6">
    <source>
        <dbReference type="ARBA" id="ARBA00022847"/>
    </source>
</evidence>
<feature type="transmembrane region" description="Helical" evidence="11">
    <location>
        <begin position="21"/>
        <end position="41"/>
    </location>
</feature>
<dbReference type="InterPro" id="IPR044778">
    <property type="entry name" value="MFS_STP/MST-like_plant"/>
</dbReference>
<dbReference type="PANTHER" id="PTHR23500">
    <property type="entry name" value="SOLUTE CARRIER FAMILY 2, FACILITATED GLUCOSE TRANSPORTER"/>
    <property type="match status" value="1"/>
</dbReference>
<comment type="similarity">
    <text evidence="2 9">Belongs to the major facilitator superfamily. Sugar transporter (TC 2.A.1.1) family.</text>
</comment>
<keyword evidence="6" id="KW-0769">Symport</keyword>
<reference evidence="13 14" key="1">
    <citation type="journal article" date="2012" name="Genome Biol.">
        <title>The genome of the polar eukaryotic microalga coccomyxa subellipsoidea reveals traits of cold adaptation.</title>
        <authorList>
            <person name="Blanc G."/>
            <person name="Agarkova I."/>
            <person name="Grimwood J."/>
            <person name="Kuo A."/>
            <person name="Brueggeman A."/>
            <person name="Dunigan D."/>
            <person name="Gurnon J."/>
            <person name="Ladunga I."/>
            <person name="Lindquist E."/>
            <person name="Lucas S."/>
            <person name="Pangilinan J."/>
            <person name="Proschold T."/>
            <person name="Salamov A."/>
            <person name="Schmutz J."/>
            <person name="Weeks D."/>
            <person name="Yamada T."/>
            <person name="Claverie J.M."/>
            <person name="Grigoriev I."/>
            <person name="Van Etten J."/>
            <person name="Lomsadze A."/>
            <person name="Borodovsky M."/>
        </authorList>
    </citation>
    <scope>NUCLEOTIDE SEQUENCE [LARGE SCALE GENOMIC DNA]</scope>
    <source>
        <strain evidence="13 14">C-169</strain>
    </source>
</reference>
<dbReference type="InterPro" id="IPR036259">
    <property type="entry name" value="MFS_trans_sf"/>
</dbReference>
<evidence type="ECO:0000259" key="12">
    <source>
        <dbReference type="PROSITE" id="PS50850"/>
    </source>
</evidence>
<keyword evidence="8 11" id="KW-0472">Membrane</keyword>
<evidence type="ECO:0000256" key="3">
    <source>
        <dbReference type="ARBA" id="ARBA00022448"/>
    </source>
</evidence>
<dbReference type="FunFam" id="1.20.1250.20:FF:000002">
    <property type="entry name" value="Sugar transport protein 13"/>
    <property type="match status" value="1"/>
</dbReference>
<dbReference type="GO" id="GO:0015145">
    <property type="term" value="F:monosaccharide transmembrane transporter activity"/>
    <property type="evidence" value="ECO:0007669"/>
    <property type="project" value="InterPro"/>
</dbReference>
<evidence type="ECO:0000256" key="7">
    <source>
        <dbReference type="ARBA" id="ARBA00022989"/>
    </source>
</evidence>
<evidence type="ECO:0000256" key="9">
    <source>
        <dbReference type="RuleBase" id="RU003346"/>
    </source>
</evidence>
<dbReference type="InterPro" id="IPR020846">
    <property type="entry name" value="MFS_dom"/>
</dbReference>
<feature type="transmembrane region" description="Helical" evidence="11">
    <location>
        <begin position="394"/>
        <end position="417"/>
    </location>
</feature>
<feature type="transmembrane region" description="Helical" evidence="11">
    <location>
        <begin position="289"/>
        <end position="314"/>
    </location>
</feature>
<evidence type="ECO:0000256" key="11">
    <source>
        <dbReference type="SAM" id="Phobius"/>
    </source>
</evidence>
<dbReference type="eggNOG" id="KOG0254">
    <property type="taxonomic scope" value="Eukaryota"/>
</dbReference>
<feature type="transmembrane region" description="Helical" evidence="11">
    <location>
        <begin position="334"/>
        <end position="352"/>
    </location>
</feature>
<keyword evidence="14" id="KW-1185">Reference proteome</keyword>
<dbReference type="InterPro" id="IPR045262">
    <property type="entry name" value="STP/PLT_plant"/>
</dbReference>
<organism evidence="13 14">
    <name type="scientific">Coccomyxa subellipsoidea (strain C-169)</name>
    <name type="common">Green microalga</name>
    <dbReference type="NCBI Taxonomy" id="574566"/>
    <lineage>
        <taxon>Eukaryota</taxon>
        <taxon>Viridiplantae</taxon>
        <taxon>Chlorophyta</taxon>
        <taxon>core chlorophytes</taxon>
        <taxon>Trebouxiophyceae</taxon>
        <taxon>Trebouxiophyceae incertae sedis</taxon>
        <taxon>Coccomyxaceae</taxon>
        <taxon>Coccomyxa</taxon>
        <taxon>Coccomyxa subellipsoidea</taxon>
    </lineage>
</organism>
<evidence type="ECO:0000256" key="4">
    <source>
        <dbReference type="ARBA" id="ARBA00022597"/>
    </source>
</evidence>
<dbReference type="Proteomes" id="UP000007264">
    <property type="component" value="Unassembled WGS sequence"/>
</dbReference>
<dbReference type="PROSITE" id="PS50850">
    <property type="entry name" value="MFS"/>
    <property type="match status" value="1"/>
</dbReference>
<evidence type="ECO:0000256" key="10">
    <source>
        <dbReference type="SAM" id="MobiDB-lite"/>
    </source>
</evidence>
<evidence type="ECO:0000256" key="5">
    <source>
        <dbReference type="ARBA" id="ARBA00022692"/>
    </source>
</evidence>
<feature type="transmembrane region" description="Helical" evidence="11">
    <location>
        <begin position="86"/>
        <end position="107"/>
    </location>
</feature>
<feature type="transmembrane region" description="Helical" evidence="11">
    <location>
        <begin position="359"/>
        <end position="382"/>
    </location>
</feature>
<dbReference type="OrthoDB" id="5296287at2759"/>
<dbReference type="GO" id="GO:0015293">
    <property type="term" value="F:symporter activity"/>
    <property type="evidence" value="ECO:0007669"/>
    <property type="project" value="UniProtKB-KW"/>
</dbReference>
<keyword evidence="4" id="KW-0762">Sugar transport</keyword>
<feature type="transmembrane region" description="Helical" evidence="11">
    <location>
        <begin position="177"/>
        <end position="198"/>
    </location>
</feature>
<dbReference type="Gene3D" id="1.20.1250.20">
    <property type="entry name" value="MFS general substrate transporter like domains"/>
    <property type="match status" value="1"/>
</dbReference>
<dbReference type="Pfam" id="PF00083">
    <property type="entry name" value="Sugar_tr"/>
    <property type="match status" value="1"/>
</dbReference>
<evidence type="ECO:0000256" key="8">
    <source>
        <dbReference type="ARBA" id="ARBA00023136"/>
    </source>
</evidence>
<dbReference type="AlphaFoldDB" id="I0YV95"/>
<dbReference type="SUPFAM" id="SSF103473">
    <property type="entry name" value="MFS general substrate transporter"/>
    <property type="match status" value="1"/>
</dbReference>
<protein>
    <submittedName>
        <fullName evidence="13">General substrate transporter</fullName>
    </submittedName>
</protein>
<evidence type="ECO:0000256" key="1">
    <source>
        <dbReference type="ARBA" id="ARBA00004141"/>
    </source>
</evidence>
<sequence length="542" mass="58846">MAVGGLNVSSGARAAEYEGRMTWRVFITCAMAACGGLLFGYDLGVTGGVTGMPAFLEAFFPNVIAAKERAANQVSSPYCQFDDMVLQLWTSSMFLAGAFAGIATIIFKPFFQRIGRKGVMISGGIAFVVGAALQAGAVNMAMLIIGRLFLGLGIGFANQAVPIYISEMAPHKYRGALNIIFQLMTTLGIVLASLINYLTQDHVWGWRVSIGLAGVPAVVFLVGSCILDDSPNSLLLNYKEAKGRQVLVRMRGTENVGAEWADICAAVEEVKAHEVQFWKSLAVLFSPRFWKLALASVAIPLFQQFTGMNAIMFYAPQIFQVMGMGVRASLMSSMITNCVNFCATFVAILTVDRFGRKPLFYVAGVTMFIMQTATAALTGLTFTGAAIPKEPADALIVFICIFVACFAFSWGPLGWLVPSEIHPLETRATGQAVTVFTNFMASFIIGQFFNSMLCRMQFGVFLFFAAFVAIMTVYVWILLPETKGVPIEEIMNEWAKIPINPLRSKAKVSADGKALKQRNVSSPPHGEKDGNSDAYDNVDLRA</sequence>
<keyword evidence="7 11" id="KW-1133">Transmembrane helix</keyword>
<comment type="subcellular location">
    <subcellularLocation>
        <location evidence="1">Membrane</location>
        <topology evidence="1">Multi-pass membrane protein</topology>
    </subcellularLocation>
</comment>
<proteinExistence type="inferred from homology"/>
<dbReference type="CDD" id="cd17361">
    <property type="entry name" value="MFS_STP"/>
    <property type="match status" value="1"/>
</dbReference>
<dbReference type="GO" id="GO:0016020">
    <property type="term" value="C:membrane"/>
    <property type="evidence" value="ECO:0007669"/>
    <property type="project" value="UniProtKB-SubCell"/>
</dbReference>
<feature type="transmembrane region" description="Helical" evidence="11">
    <location>
        <begin position="429"/>
        <end position="449"/>
    </location>
</feature>
<dbReference type="InterPro" id="IPR005828">
    <property type="entry name" value="MFS_sugar_transport-like"/>
</dbReference>
<dbReference type="InterPro" id="IPR005829">
    <property type="entry name" value="Sugar_transporter_CS"/>
</dbReference>
<dbReference type="KEGG" id="csl:COCSUDRAFT_53762"/>
<feature type="transmembrane region" description="Helical" evidence="11">
    <location>
        <begin position="119"/>
        <end position="138"/>
    </location>
</feature>
<dbReference type="GeneID" id="17040300"/>
<feature type="domain" description="Major facilitator superfamily (MFS) profile" evidence="12">
    <location>
        <begin position="28"/>
        <end position="483"/>
    </location>
</feature>
<feature type="transmembrane region" description="Helical" evidence="11">
    <location>
        <begin position="204"/>
        <end position="227"/>
    </location>
</feature>
<keyword evidence="5 11" id="KW-0812">Transmembrane</keyword>
<dbReference type="NCBIfam" id="TIGR00879">
    <property type="entry name" value="SP"/>
    <property type="match status" value="1"/>
</dbReference>
<dbReference type="PROSITE" id="PS00217">
    <property type="entry name" value="SUGAR_TRANSPORT_2"/>
    <property type="match status" value="1"/>
</dbReference>
<dbReference type="EMBL" id="AGSI01000010">
    <property type="protein sequence ID" value="EIE22314.1"/>
    <property type="molecule type" value="Genomic_DNA"/>
</dbReference>
<accession>I0YV95</accession>
<dbReference type="PANTHER" id="PTHR23500:SF357">
    <property type="entry name" value="IP12678P"/>
    <property type="match status" value="1"/>
</dbReference>
<evidence type="ECO:0000313" key="13">
    <source>
        <dbReference type="EMBL" id="EIE22314.1"/>
    </source>
</evidence>
<feature type="transmembrane region" description="Helical" evidence="11">
    <location>
        <begin position="461"/>
        <end position="479"/>
    </location>
</feature>
<comment type="caution">
    <text evidence="13">The sequence shown here is derived from an EMBL/GenBank/DDBJ whole genome shotgun (WGS) entry which is preliminary data.</text>
</comment>
<dbReference type="InterPro" id="IPR003663">
    <property type="entry name" value="Sugar/inositol_transpt"/>
</dbReference>